<dbReference type="EMBL" id="GBXM01103881">
    <property type="protein sequence ID" value="JAH04696.1"/>
    <property type="molecule type" value="Transcribed_RNA"/>
</dbReference>
<name>A0A0E9PJA0_ANGAN</name>
<reference evidence="1" key="2">
    <citation type="journal article" date="2015" name="Fish Shellfish Immunol.">
        <title>Early steps in the European eel (Anguilla anguilla)-Vibrio vulnificus interaction in the gills: Role of the RtxA13 toxin.</title>
        <authorList>
            <person name="Callol A."/>
            <person name="Pajuelo D."/>
            <person name="Ebbesson L."/>
            <person name="Teles M."/>
            <person name="MacKenzie S."/>
            <person name="Amaro C."/>
        </authorList>
    </citation>
    <scope>NUCLEOTIDE SEQUENCE</scope>
</reference>
<protein>
    <submittedName>
        <fullName evidence="1">Uncharacterized protein</fullName>
    </submittedName>
</protein>
<accession>A0A0E9PJA0</accession>
<organism evidence="1">
    <name type="scientific">Anguilla anguilla</name>
    <name type="common">European freshwater eel</name>
    <name type="synonym">Muraena anguilla</name>
    <dbReference type="NCBI Taxonomy" id="7936"/>
    <lineage>
        <taxon>Eukaryota</taxon>
        <taxon>Metazoa</taxon>
        <taxon>Chordata</taxon>
        <taxon>Craniata</taxon>
        <taxon>Vertebrata</taxon>
        <taxon>Euteleostomi</taxon>
        <taxon>Actinopterygii</taxon>
        <taxon>Neopterygii</taxon>
        <taxon>Teleostei</taxon>
        <taxon>Anguilliformes</taxon>
        <taxon>Anguillidae</taxon>
        <taxon>Anguilla</taxon>
    </lineage>
</organism>
<sequence>MRTNILMEINCCGLWSRGGHSKPLLHFKLRERTLSFQKCHAHCLML</sequence>
<proteinExistence type="predicted"/>
<reference evidence="1" key="1">
    <citation type="submission" date="2014-11" db="EMBL/GenBank/DDBJ databases">
        <authorList>
            <person name="Amaro Gonzalez C."/>
        </authorList>
    </citation>
    <scope>NUCLEOTIDE SEQUENCE</scope>
</reference>
<dbReference type="AlphaFoldDB" id="A0A0E9PJA0"/>
<evidence type="ECO:0000313" key="1">
    <source>
        <dbReference type="EMBL" id="JAH04696.1"/>
    </source>
</evidence>